<organism evidence="3 4">
    <name type="scientific">Iris pallida</name>
    <name type="common">Sweet iris</name>
    <dbReference type="NCBI Taxonomy" id="29817"/>
    <lineage>
        <taxon>Eukaryota</taxon>
        <taxon>Viridiplantae</taxon>
        <taxon>Streptophyta</taxon>
        <taxon>Embryophyta</taxon>
        <taxon>Tracheophyta</taxon>
        <taxon>Spermatophyta</taxon>
        <taxon>Magnoliopsida</taxon>
        <taxon>Liliopsida</taxon>
        <taxon>Asparagales</taxon>
        <taxon>Iridaceae</taxon>
        <taxon>Iridoideae</taxon>
        <taxon>Irideae</taxon>
        <taxon>Iris</taxon>
    </lineage>
</organism>
<reference evidence="3" key="2">
    <citation type="submission" date="2023-04" db="EMBL/GenBank/DDBJ databases">
        <authorList>
            <person name="Bruccoleri R.E."/>
            <person name="Oakeley E.J."/>
            <person name="Faust A.-M."/>
            <person name="Dessus-Babus S."/>
            <person name="Altorfer M."/>
            <person name="Burckhardt D."/>
            <person name="Oertli M."/>
            <person name="Naumann U."/>
            <person name="Petersen F."/>
            <person name="Wong J."/>
        </authorList>
    </citation>
    <scope>NUCLEOTIDE SEQUENCE</scope>
    <source>
        <strain evidence="3">GSM-AAB239-AS_SAM_17_03QT</strain>
        <tissue evidence="3">Leaf</tissue>
    </source>
</reference>
<keyword evidence="1" id="KW-1133">Transmembrane helix</keyword>
<dbReference type="EMBL" id="JANAVB010040618">
    <property type="protein sequence ID" value="KAJ6797965.1"/>
    <property type="molecule type" value="Genomic_DNA"/>
</dbReference>
<keyword evidence="1" id="KW-0812">Transmembrane</keyword>
<dbReference type="AlphaFoldDB" id="A0AAX6E1S1"/>
<reference evidence="3" key="1">
    <citation type="journal article" date="2023" name="GigaByte">
        <title>Genome assembly of the bearded iris, Iris pallida Lam.</title>
        <authorList>
            <person name="Bruccoleri R.E."/>
            <person name="Oakeley E.J."/>
            <person name="Faust A.M.E."/>
            <person name="Altorfer M."/>
            <person name="Dessus-Babus S."/>
            <person name="Burckhardt D."/>
            <person name="Oertli M."/>
            <person name="Naumann U."/>
            <person name="Petersen F."/>
            <person name="Wong J."/>
        </authorList>
    </citation>
    <scope>NUCLEOTIDE SEQUENCE</scope>
    <source>
        <strain evidence="3">GSM-AAB239-AS_SAM_17_03QT</strain>
    </source>
</reference>
<sequence>MEATLAHGGGTPAFDVAEGAVPSVAGARSRVQRQRSRGNFRFSGGSVYFGGVMVLVGFWGAVVPCAVAPVSVWVCVGVFDGLGQVAGCGEGGGG</sequence>
<proteinExistence type="predicted"/>
<gene>
    <name evidence="2" type="ORF">M6B38_215550</name>
    <name evidence="3" type="ORF">M6B38_215555</name>
</gene>
<feature type="transmembrane region" description="Helical" evidence="1">
    <location>
        <begin position="40"/>
        <end position="62"/>
    </location>
</feature>
<protein>
    <submittedName>
        <fullName evidence="3">Uncharacterized protein</fullName>
    </submittedName>
</protein>
<dbReference type="Proteomes" id="UP001140949">
    <property type="component" value="Unassembled WGS sequence"/>
</dbReference>
<evidence type="ECO:0000313" key="4">
    <source>
        <dbReference type="Proteomes" id="UP001140949"/>
    </source>
</evidence>
<dbReference type="EMBL" id="JANAVB010040618">
    <property type="protein sequence ID" value="KAJ6797966.1"/>
    <property type="molecule type" value="Genomic_DNA"/>
</dbReference>
<evidence type="ECO:0000313" key="2">
    <source>
        <dbReference type="EMBL" id="KAJ6797965.1"/>
    </source>
</evidence>
<keyword evidence="1" id="KW-0472">Membrane</keyword>
<accession>A0AAX6E1S1</accession>
<evidence type="ECO:0000256" key="1">
    <source>
        <dbReference type="SAM" id="Phobius"/>
    </source>
</evidence>
<evidence type="ECO:0000313" key="3">
    <source>
        <dbReference type="EMBL" id="KAJ6797966.1"/>
    </source>
</evidence>
<comment type="caution">
    <text evidence="3">The sequence shown here is derived from an EMBL/GenBank/DDBJ whole genome shotgun (WGS) entry which is preliminary data.</text>
</comment>
<name>A0AAX6E1S1_IRIPA</name>
<keyword evidence="4" id="KW-1185">Reference proteome</keyword>